<dbReference type="InterPro" id="IPR005119">
    <property type="entry name" value="LysR_subst-bd"/>
</dbReference>
<dbReference type="InterPro" id="IPR036390">
    <property type="entry name" value="WH_DNA-bd_sf"/>
</dbReference>
<dbReference type="RefSeq" id="WP_172161252.1">
    <property type="nucleotide sequence ID" value="NZ_CP053564.1"/>
</dbReference>
<dbReference type="KEGG" id="pbro:HOP40_21270"/>
<dbReference type="PANTHER" id="PTHR30126:SF39">
    <property type="entry name" value="HTH-TYPE TRANSCRIPTIONAL REGULATOR CYSL"/>
    <property type="match status" value="1"/>
</dbReference>
<evidence type="ECO:0000256" key="3">
    <source>
        <dbReference type="ARBA" id="ARBA00023125"/>
    </source>
</evidence>
<dbReference type="GO" id="GO:0000976">
    <property type="term" value="F:transcription cis-regulatory region binding"/>
    <property type="evidence" value="ECO:0007669"/>
    <property type="project" value="TreeGrafter"/>
</dbReference>
<gene>
    <name evidence="6" type="ORF">HOP40_21270</name>
</gene>
<organism evidence="6 7">
    <name type="scientific">Pseudonocardia broussonetiae</name>
    <dbReference type="NCBI Taxonomy" id="2736640"/>
    <lineage>
        <taxon>Bacteria</taxon>
        <taxon>Bacillati</taxon>
        <taxon>Actinomycetota</taxon>
        <taxon>Actinomycetes</taxon>
        <taxon>Pseudonocardiales</taxon>
        <taxon>Pseudonocardiaceae</taxon>
        <taxon>Pseudonocardia</taxon>
    </lineage>
</organism>
<dbReference type="InterPro" id="IPR036388">
    <property type="entry name" value="WH-like_DNA-bd_sf"/>
</dbReference>
<dbReference type="EMBL" id="CP053564">
    <property type="protein sequence ID" value="QJY48015.1"/>
    <property type="molecule type" value="Genomic_DNA"/>
</dbReference>
<feature type="domain" description="HTH lysR-type" evidence="5">
    <location>
        <begin position="18"/>
        <end position="75"/>
    </location>
</feature>
<sequence length="315" mass="34378">MSIASPESRVPLRYDNRITLQKLEVLCSVVELGGVSRAAEHLWVAQSVVSGHLRSLQERLGVRMLYRDGQKMKLTPAGEQVYRWACTTLAETRELMRHLDELNTVENERILLATSQTVGSYLLPPVLAEFGRERPGAVISMNVSEPEAAFDAVASGECDLGIVIAGTEYDHPHVRSTEIGREEITLVAGTDSLPGIDGLALADLRSIPVVAPAAGARARDAIDRYLVELGAAPQNVTMELGHPEAMKRVIRRGAAACLLFRACVQDELADGSLREIPILDADLTLPVLSIVRADRQLSARSTQLVERTRVYLAAR</sequence>
<keyword evidence="3" id="KW-0238">DNA-binding</keyword>
<name>A0A6M6JL52_9PSEU</name>
<keyword evidence="2" id="KW-0805">Transcription regulation</keyword>
<keyword evidence="7" id="KW-1185">Reference proteome</keyword>
<keyword evidence="4" id="KW-0804">Transcription</keyword>
<dbReference type="Pfam" id="PF03466">
    <property type="entry name" value="LysR_substrate"/>
    <property type="match status" value="1"/>
</dbReference>
<evidence type="ECO:0000259" key="5">
    <source>
        <dbReference type="PROSITE" id="PS50931"/>
    </source>
</evidence>
<dbReference type="PROSITE" id="PS50931">
    <property type="entry name" value="HTH_LYSR"/>
    <property type="match status" value="1"/>
</dbReference>
<comment type="similarity">
    <text evidence="1">Belongs to the LysR transcriptional regulatory family.</text>
</comment>
<protein>
    <submittedName>
        <fullName evidence="6">LysR family transcriptional regulator</fullName>
    </submittedName>
</protein>
<accession>A0A6M6JL52</accession>
<dbReference type="AlphaFoldDB" id="A0A6M6JL52"/>
<evidence type="ECO:0000313" key="7">
    <source>
        <dbReference type="Proteomes" id="UP000505377"/>
    </source>
</evidence>
<dbReference type="Pfam" id="PF00126">
    <property type="entry name" value="HTH_1"/>
    <property type="match status" value="1"/>
</dbReference>
<evidence type="ECO:0000256" key="1">
    <source>
        <dbReference type="ARBA" id="ARBA00009437"/>
    </source>
</evidence>
<proteinExistence type="inferred from homology"/>
<dbReference type="GO" id="GO:0003700">
    <property type="term" value="F:DNA-binding transcription factor activity"/>
    <property type="evidence" value="ECO:0007669"/>
    <property type="project" value="InterPro"/>
</dbReference>
<dbReference type="SUPFAM" id="SSF53850">
    <property type="entry name" value="Periplasmic binding protein-like II"/>
    <property type="match status" value="1"/>
</dbReference>
<evidence type="ECO:0000256" key="2">
    <source>
        <dbReference type="ARBA" id="ARBA00023015"/>
    </source>
</evidence>
<dbReference type="Proteomes" id="UP000505377">
    <property type="component" value="Chromosome"/>
</dbReference>
<dbReference type="Gene3D" id="1.10.10.10">
    <property type="entry name" value="Winged helix-like DNA-binding domain superfamily/Winged helix DNA-binding domain"/>
    <property type="match status" value="1"/>
</dbReference>
<evidence type="ECO:0000256" key="4">
    <source>
        <dbReference type="ARBA" id="ARBA00023163"/>
    </source>
</evidence>
<reference evidence="6 7" key="1">
    <citation type="submission" date="2020-05" db="EMBL/GenBank/DDBJ databases">
        <authorList>
            <person name="Mo P."/>
        </authorList>
    </citation>
    <scope>NUCLEOTIDE SEQUENCE [LARGE SCALE GENOMIC DNA]</scope>
    <source>
        <strain evidence="6 7">Gen01</strain>
    </source>
</reference>
<dbReference type="Gene3D" id="3.40.190.290">
    <property type="match status" value="1"/>
</dbReference>
<dbReference type="InterPro" id="IPR000847">
    <property type="entry name" value="LysR_HTH_N"/>
</dbReference>
<evidence type="ECO:0000313" key="6">
    <source>
        <dbReference type="EMBL" id="QJY48015.1"/>
    </source>
</evidence>
<dbReference type="PANTHER" id="PTHR30126">
    <property type="entry name" value="HTH-TYPE TRANSCRIPTIONAL REGULATOR"/>
    <property type="match status" value="1"/>
</dbReference>
<dbReference type="SUPFAM" id="SSF46785">
    <property type="entry name" value="Winged helix' DNA-binding domain"/>
    <property type="match status" value="1"/>
</dbReference>